<dbReference type="GeneID" id="5542409"/>
<evidence type="ECO:0000313" key="8">
    <source>
        <dbReference type="Proteomes" id="UP000000267"/>
    </source>
</evidence>
<dbReference type="GO" id="GO:0005802">
    <property type="term" value="C:trans-Golgi network"/>
    <property type="evidence" value="ECO:0007669"/>
    <property type="project" value="EnsemblFungi"/>
</dbReference>
<dbReference type="Pfam" id="PF26282">
    <property type="entry name" value="Ig_TRAPPC9-Trs120_3rd"/>
    <property type="match status" value="1"/>
</dbReference>
<dbReference type="Pfam" id="PF26283">
    <property type="entry name" value="Ig_TRAPPC9-Trs120_4th"/>
    <property type="match status" value="1"/>
</dbReference>
<reference evidence="7 8" key="1">
    <citation type="journal article" date="2007" name="Proc. Natl. Acad. Sci. U.S.A.">
        <title>Independent sorting-out of thousands of duplicated gene pairs in two yeast species descended from a whole-genome duplication.</title>
        <authorList>
            <person name="Scannell D.R."/>
            <person name="Frank A.C."/>
            <person name="Conant G.C."/>
            <person name="Byrne K.P."/>
            <person name="Woolfit M."/>
            <person name="Wolfe K.H."/>
        </authorList>
    </citation>
    <scope>NUCLEOTIDE SEQUENCE [LARGE SCALE GENOMIC DNA]</scope>
    <source>
        <strain evidence="8">ATCC 22028 / DSM 70294 / BCRC 21397 / CBS 2163 / NBRC 10782 / NRRL Y-8283 / UCD 57-17</strain>
    </source>
</reference>
<dbReference type="AlphaFoldDB" id="A7TTI8"/>
<dbReference type="OrthoDB" id="27962at2759"/>
<dbReference type="PANTHER" id="PTHR21512">
    <property type="entry name" value="TRAFFICKING PROTEIN PARTICLE COMPLEX SUBUNIT 9"/>
    <property type="match status" value="1"/>
</dbReference>
<evidence type="ECO:0000259" key="5">
    <source>
        <dbReference type="Pfam" id="PF26282"/>
    </source>
</evidence>
<dbReference type="InParanoid" id="A7TTI8"/>
<dbReference type="Proteomes" id="UP000000267">
    <property type="component" value="Unassembled WGS sequence"/>
</dbReference>
<dbReference type="InterPro" id="IPR013935">
    <property type="entry name" value="Trs120_TRAPPC9"/>
</dbReference>
<evidence type="ECO:0000256" key="1">
    <source>
        <dbReference type="ARBA" id="ARBA00004555"/>
    </source>
</evidence>
<gene>
    <name evidence="7" type="ORF">Kpol_218p2</name>
</gene>
<dbReference type="GO" id="GO:0005085">
    <property type="term" value="F:guanyl-nucleotide exchange factor activity"/>
    <property type="evidence" value="ECO:0007669"/>
    <property type="project" value="EnsemblFungi"/>
</dbReference>
<dbReference type="InterPro" id="IPR058567">
    <property type="entry name" value="Ig_TRAPPC9_Trs120_3rd"/>
</dbReference>
<protein>
    <recommendedName>
        <fullName evidence="9">Trafficking protein particle complex II-specific subunit 120</fullName>
    </recommendedName>
</protein>
<dbReference type="InterPro" id="IPR058568">
    <property type="entry name" value="Ig_TRAPPC9_Trs120_4th"/>
</dbReference>
<keyword evidence="2" id="KW-0333">Golgi apparatus</keyword>
<organism evidence="8">
    <name type="scientific">Vanderwaltozyma polyspora (strain ATCC 22028 / DSM 70294 / BCRC 21397 / CBS 2163 / NBRC 10782 / NRRL Y-8283 / UCD 57-17)</name>
    <name type="common">Kluyveromyces polysporus</name>
    <dbReference type="NCBI Taxonomy" id="436907"/>
    <lineage>
        <taxon>Eukaryota</taxon>
        <taxon>Fungi</taxon>
        <taxon>Dikarya</taxon>
        <taxon>Ascomycota</taxon>
        <taxon>Saccharomycotina</taxon>
        <taxon>Saccharomycetes</taxon>
        <taxon>Saccharomycetales</taxon>
        <taxon>Saccharomycetaceae</taxon>
        <taxon>Vanderwaltozyma</taxon>
    </lineage>
</organism>
<dbReference type="KEGG" id="vpo:Kpol_218p2"/>
<dbReference type="EMBL" id="DS480577">
    <property type="protein sequence ID" value="EDO14417.1"/>
    <property type="molecule type" value="Genomic_DNA"/>
</dbReference>
<dbReference type="HOGENOM" id="CLU_002231_0_0_1"/>
<feature type="domain" description="Trs120/TRAPPC9 third Ig-like" evidence="5">
    <location>
        <begin position="960"/>
        <end position="1129"/>
    </location>
</feature>
<dbReference type="Pfam" id="PF26280">
    <property type="entry name" value="Ig_TRAPPC9-Trs120_2nd"/>
    <property type="match status" value="1"/>
</dbReference>
<dbReference type="eggNOG" id="KOG1953">
    <property type="taxonomic scope" value="Eukaryota"/>
</dbReference>
<dbReference type="FunCoup" id="A7TTI8">
    <property type="interactions" value="47"/>
</dbReference>
<dbReference type="OMA" id="EHSRDRM"/>
<dbReference type="RefSeq" id="XP_001642275.1">
    <property type="nucleotide sequence ID" value="XM_001642225.1"/>
</dbReference>
<dbReference type="GO" id="GO:1990071">
    <property type="term" value="C:TRAPPII protein complex"/>
    <property type="evidence" value="ECO:0007669"/>
    <property type="project" value="EnsemblFungi"/>
</dbReference>
<dbReference type="PANTHER" id="PTHR21512:SF5">
    <property type="entry name" value="TRAFFICKING PROTEIN PARTICLE COMPLEX SUBUNIT 9"/>
    <property type="match status" value="1"/>
</dbReference>
<dbReference type="InterPro" id="IPR058563">
    <property type="entry name" value="Trs120_TRAPPC9_N"/>
</dbReference>
<keyword evidence="8" id="KW-1185">Reference proteome</keyword>
<feature type="domain" description="Trs120/TRAPPC9 TPR region" evidence="4">
    <location>
        <begin position="374"/>
        <end position="609"/>
    </location>
</feature>
<dbReference type="GO" id="GO:0006891">
    <property type="term" value="P:intra-Golgi vesicle-mediated transport"/>
    <property type="evidence" value="ECO:0007669"/>
    <property type="project" value="EnsemblFungi"/>
</dbReference>
<dbReference type="Pfam" id="PF26251">
    <property type="entry name" value="TPR_TRAPPC9-Trs120"/>
    <property type="match status" value="1"/>
</dbReference>
<feature type="domain" description="Trs120/TRAPPC9 fourth Ig-like" evidence="6">
    <location>
        <begin position="1137"/>
        <end position="1251"/>
    </location>
</feature>
<evidence type="ECO:0000259" key="6">
    <source>
        <dbReference type="Pfam" id="PF26283"/>
    </source>
</evidence>
<dbReference type="GO" id="GO:0005829">
    <property type="term" value="C:cytosol"/>
    <property type="evidence" value="ECO:0007669"/>
    <property type="project" value="GOC"/>
</dbReference>
<evidence type="ECO:0000259" key="4">
    <source>
        <dbReference type="Pfam" id="PF26251"/>
    </source>
</evidence>
<evidence type="ECO:0008006" key="9">
    <source>
        <dbReference type="Google" id="ProtNLM"/>
    </source>
</evidence>
<dbReference type="Pfam" id="PF08626">
    <property type="entry name" value="TRAPPC9-Trs120"/>
    <property type="match status" value="1"/>
</dbReference>
<accession>A7TTI8</accession>
<dbReference type="GO" id="GO:0005769">
    <property type="term" value="C:early endosome"/>
    <property type="evidence" value="ECO:0007669"/>
    <property type="project" value="EnsemblFungi"/>
</dbReference>
<evidence type="ECO:0000256" key="2">
    <source>
        <dbReference type="ARBA" id="ARBA00023034"/>
    </source>
</evidence>
<comment type="subcellular location">
    <subcellularLocation>
        <location evidence="1">Golgi apparatus</location>
    </subcellularLocation>
</comment>
<evidence type="ECO:0000313" key="7">
    <source>
        <dbReference type="EMBL" id="EDO14417.1"/>
    </source>
</evidence>
<proteinExistence type="predicted"/>
<dbReference type="PhylomeDB" id="A7TTI8"/>
<dbReference type="GO" id="GO:0034498">
    <property type="term" value="P:early endosome to Golgi transport"/>
    <property type="evidence" value="ECO:0007669"/>
    <property type="project" value="EnsemblFungi"/>
</dbReference>
<dbReference type="InterPro" id="IPR058564">
    <property type="entry name" value="TPR_TRAPPC9_Trs120"/>
</dbReference>
<evidence type="ECO:0000259" key="3">
    <source>
        <dbReference type="Pfam" id="PF08626"/>
    </source>
</evidence>
<feature type="domain" description="Trs120/TRAPPC9 N-terminal" evidence="3">
    <location>
        <begin position="8"/>
        <end position="322"/>
    </location>
</feature>
<name>A7TTI8_VANPO</name>
<sequence>MNSLGTYSSFVDPAKVHTLVVPIGKWEVQKFKSAVELLKDVSEIRLLDISAIESLLFTPQGFPHGRIFLDIITSANNEALDLFLYDFEPFRKIFIVIGLVNDESDPSLNLETLKEKFPAITSQNLIYTSNLPESFKAEELETGNVFRWNMDQVIQLEAIMCDISRNFLLALDRYYSSYKHVTLRSPGAIGGSTVLKTTLTTTAGSQVKTNISSKSSNASKRLSTFEKTTSNLKRSASLQIARSLSTSDNKAQQRSQGRQLKILGNFQLLSGRYVDALNSFTEAVVLLHIVRDNLWLGSALDGIAICFILLSYLEVSFHVPSAITELCPIHKLHSDSIPSTPRNSVTVAPMLSSPRNSVNSSSSVPDLDIKNVNLPFLIKAISDKILHYYNLTLSQSSEYVPQTVYCDILLKTLTFMTACKSGPNLESTDLKTIVHGLHSELSESNSEVPTFSKMEIYGFASKLFELQLKDMEILVQRNIYYTLAEIYGLLGFTRKKSFVLRLLLVTLVATAQNTIWTSDYHCLLEKMTRLYGIDRRMPEISIDDASKSSWLTFQKKALQLCLTVSERVRDYDCISKFSLLLITRYTHLLTRMEQEKILNTNILPMIESSFISKYWDPFLLREVSLVRNVSNFVTNSSDSVNDNILLKKNEFMLNSNPNDGQQVFNPFRHTRGSSVTDSTLNRPTLQGTFLVGDIVDIMCKFQNPFKFDIQVYGIKLSGNNAKYATIINCDLSENNPMVLSAESFTSTYLKIKLLKPTFEKHFTISSLSLSIMGLKYDDFEIVLTENKSKSTSMMINDRRNLGDFSIKILPEQPELHVVKASDMIENKFMFLEGTKQKSSIVLKNKSLNSSVDYISIKQISNIEQSLKSDYWKNVLPDELYDMEMQLENIKEKALKIIRCPKSIKPNEIAEVEFEIDTSYMPFELTDIEVTIEYGQYLENTEDVYVKQLKLPYNFTLKRSIEVTGILITQLKETFPDSSLTVDWIGYIMGKLKEDKNKKISDYALVMIDMRNSWIDGIKLNFTFKDYCSQEYFLEGGHTTRIIVPVERLDFNHRKFYQEPIPKIFKGRQFIQSGLSEEEISDMRVNFWCREYVINNLNCLWNLSTGNLSGDVNFRQFVEKFDPKMVNSIYKGCSQFDLNLSLSEREVNIGSNLIATVSLNLQNIEKEDLTPLFVNFTMVDSRCNIPLPKVNNRILYNGILCQPLFLSTEEKVQLEMTPIEKGDYEISVSISEDLNGETIIPNSLESVSFKVN</sequence>
<dbReference type="STRING" id="436907.A7TTI8"/>